<gene>
    <name evidence="1" type="ORF">HPB49_016736</name>
</gene>
<proteinExistence type="predicted"/>
<sequence>MFETMTLEIEQLLSKLGEVNDQMSQVQTTSGPPSATVLHTLQRHRDILQDYMREFHKTRTNVQAHRERDLLLGSVRKDMDSYKNSSSLNRRSEGYLKEHEHLKSIAIRTKDELLSQRNALKAIQTKMTTLAILRGVMDNAKYTSQEQEQAKKLRLKLEGWREVVLPLNSVLLWSQPYYPACIFGAVTTVFVLLWYLEPSLLTTFSLIGMLACLLDYLVPLLLAQLCSPDKWTSQHERQLHEICLDVTHAWHSVVSACASIKKAKQDKPKAYVVAVLISLLVVAWIGNAFDNLFLTYLIVLFLAMIPGMKHHGIFKKYFSATVLTIRNLIADKMKKN</sequence>
<dbReference type="EMBL" id="CM023472">
    <property type="protein sequence ID" value="KAH7960066.1"/>
    <property type="molecule type" value="Genomic_DNA"/>
</dbReference>
<reference evidence="1" key="1">
    <citation type="submission" date="2020-05" db="EMBL/GenBank/DDBJ databases">
        <title>Large-scale comparative analyses of tick genomes elucidate their genetic diversity and vector capacities.</title>
        <authorList>
            <person name="Jia N."/>
            <person name="Wang J."/>
            <person name="Shi W."/>
            <person name="Du L."/>
            <person name="Sun Y."/>
            <person name="Zhan W."/>
            <person name="Jiang J."/>
            <person name="Wang Q."/>
            <person name="Zhang B."/>
            <person name="Ji P."/>
            <person name="Sakyi L.B."/>
            <person name="Cui X."/>
            <person name="Yuan T."/>
            <person name="Jiang B."/>
            <person name="Yang W."/>
            <person name="Lam T.T.-Y."/>
            <person name="Chang Q."/>
            <person name="Ding S."/>
            <person name="Wang X."/>
            <person name="Zhu J."/>
            <person name="Ruan X."/>
            <person name="Zhao L."/>
            <person name="Wei J."/>
            <person name="Que T."/>
            <person name="Du C."/>
            <person name="Cheng J."/>
            <person name="Dai P."/>
            <person name="Han X."/>
            <person name="Huang E."/>
            <person name="Gao Y."/>
            <person name="Liu J."/>
            <person name="Shao H."/>
            <person name="Ye R."/>
            <person name="Li L."/>
            <person name="Wei W."/>
            <person name="Wang X."/>
            <person name="Wang C."/>
            <person name="Yang T."/>
            <person name="Huo Q."/>
            <person name="Li W."/>
            <person name="Guo W."/>
            <person name="Chen H."/>
            <person name="Zhou L."/>
            <person name="Ni X."/>
            <person name="Tian J."/>
            <person name="Zhou Y."/>
            <person name="Sheng Y."/>
            <person name="Liu T."/>
            <person name="Pan Y."/>
            <person name="Xia L."/>
            <person name="Li J."/>
            <person name="Zhao F."/>
            <person name="Cao W."/>
        </authorList>
    </citation>
    <scope>NUCLEOTIDE SEQUENCE</scope>
    <source>
        <strain evidence="1">Dsil-2018</strain>
    </source>
</reference>
<organism evidence="1 2">
    <name type="scientific">Dermacentor silvarum</name>
    <name type="common">Tick</name>
    <dbReference type="NCBI Taxonomy" id="543639"/>
    <lineage>
        <taxon>Eukaryota</taxon>
        <taxon>Metazoa</taxon>
        <taxon>Ecdysozoa</taxon>
        <taxon>Arthropoda</taxon>
        <taxon>Chelicerata</taxon>
        <taxon>Arachnida</taxon>
        <taxon>Acari</taxon>
        <taxon>Parasitiformes</taxon>
        <taxon>Ixodida</taxon>
        <taxon>Ixodoidea</taxon>
        <taxon>Ixodidae</taxon>
        <taxon>Rhipicephalinae</taxon>
        <taxon>Dermacentor</taxon>
    </lineage>
</organism>
<comment type="caution">
    <text evidence="1">The sequence shown here is derived from an EMBL/GenBank/DDBJ whole genome shotgun (WGS) entry which is preliminary data.</text>
</comment>
<name>A0ACB8D6T2_DERSI</name>
<evidence type="ECO:0000313" key="2">
    <source>
        <dbReference type="Proteomes" id="UP000821865"/>
    </source>
</evidence>
<accession>A0ACB8D6T2</accession>
<keyword evidence="2" id="KW-1185">Reference proteome</keyword>
<evidence type="ECO:0000313" key="1">
    <source>
        <dbReference type="EMBL" id="KAH7960066.1"/>
    </source>
</evidence>
<dbReference type="Proteomes" id="UP000821865">
    <property type="component" value="Chromosome 3"/>
</dbReference>
<protein>
    <submittedName>
        <fullName evidence="1">Uncharacterized protein</fullName>
    </submittedName>
</protein>